<proteinExistence type="predicted"/>
<evidence type="ECO:0000313" key="2">
    <source>
        <dbReference type="EMBL" id="RHZ70106.1"/>
    </source>
</evidence>
<gene>
    <name evidence="2" type="ORF">Glove_275g94</name>
</gene>
<reference evidence="2 3" key="1">
    <citation type="submission" date="2018-08" db="EMBL/GenBank/DDBJ databases">
        <title>Genome and evolution of the arbuscular mycorrhizal fungus Diversispora epigaea (formerly Glomus versiforme) and its bacterial endosymbionts.</title>
        <authorList>
            <person name="Sun X."/>
            <person name="Fei Z."/>
            <person name="Harrison M."/>
        </authorList>
    </citation>
    <scope>NUCLEOTIDE SEQUENCE [LARGE SCALE GENOMIC DNA]</scope>
    <source>
        <strain evidence="2 3">IT104</strain>
    </source>
</reference>
<feature type="region of interest" description="Disordered" evidence="1">
    <location>
        <begin position="112"/>
        <end position="159"/>
    </location>
</feature>
<protein>
    <submittedName>
        <fullName evidence="2">Uncharacterized protein</fullName>
    </submittedName>
</protein>
<accession>A0A397I8K3</accession>
<keyword evidence="3" id="KW-1185">Reference proteome</keyword>
<dbReference type="STRING" id="1348612.A0A397I8K3"/>
<organism evidence="2 3">
    <name type="scientific">Diversispora epigaea</name>
    <dbReference type="NCBI Taxonomy" id="1348612"/>
    <lineage>
        <taxon>Eukaryota</taxon>
        <taxon>Fungi</taxon>
        <taxon>Fungi incertae sedis</taxon>
        <taxon>Mucoromycota</taxon>
        <taxon>Glomeromycotina</taxon>
        <taxon>Glomeromycetes</taxon>
        <taxon>Diversisporales</taxon>
        <taxon>Diversisporaceae</taxon>
        <taxon>Diversispora</taxon>
    </lineage>
</organism>
<feature type="compositionally biased region" description="Acidic residues" evidence="1">
    <location>
        <begin position="121"/>
        <end position="159"/>
    </location>
</feature>
<dbReference type="OrthoDB" id="2318730at2759"/>
<evidence type="ECO:0000256" key="1">
    <source>
        <dbReference type="SAM" id="MobiDB-lite"/>
    </source>
</evidence>
<dbReference type="AlphaFoldDB" id="A0A397I8K3"/>
<evidence type="ECO:0000313" key="3">
    <source>
        <dbReference type="Proteomes" id="UP000266861"/>
    </source>
</evidence>
<comment type="caution">
    <text evidence="2">The sequence shown here is derived from an EMBL/GenBank/DDBJ whole genome shotgun (WGS) entry which is preliminary data.</text>
</comment>
<dbReference type="EMBL" id="PQFF01000252">
    <property type="protein sequence ID" value="RHZ70106.1"/>
    <property type="molecule type" value="Genomic_DNA"/>
</dbReference>
<sequence length="159" mass="18632">MSFMVKKMQPCYGDLLTRHKKIKNIENLPRSGWPPALNNDEKNKLINEVTKNRTTAKQTPYDAEIHSRVAEKAFYVRKACFCFNIFMEVFQLQIIPTALFDRSRTRSDIENPFITFHEDDNSYEGDDDDADSYEDDDDDDADEDDGDDYEDDDYEDDDN</sequence>
<dbReference type="Proteomes" id="UP000266861">
    <property type="component" value="Unassembled WGS sequence"/>
</dbReference>
<name>A0A397I8K3_9GLOM</name>